<feature type="domain" description="Winged helix-turn-helix" evidence="1">
    <location>
        <begin position="158"/>
        <end position="193"/>
    </location>
</feature>
<name>A0AAN8J2P5_TRICO</name>
<sequence>MVAYSSLVVLTPIKQSPTHNIVVIHREQGLDGDKLLHVAGGPHTGIIINKLCKHVPGDCSNHVELSFSVWLSDGSNRKQEKRSLKFTLRNDVELQHGRSVVHTFFKQLMSGFPKDYVSFMMRILKQMQHEFAEIQRVDIEFKLLSEEEQVAIPDAAQYDSGSEVEEVTVGHIQELLEHAFPNGLSVPVMAEAL</sequence>
<dbReference type="EMBL" id="WIXE01006462">
    <property type="protein sequence ID" value="KAK5981274.1"/>
    <property type="molecule type" value="Genomic_DNA"/>
</dbReference>
<comment type="caution">
    <text evidence="2">The sequence shown here is derived from an EMBL/GenBank/DDBJ whole genome shotgun (WGS) entry which is preliminary data.</text>
</comment>
<organism evidence="2 3">
    <name type="scientific">Trichostrongylus colubriformis</name>
    <name type="common">Black scour worm</name>
    <dbReference type="NCBI Taxonomy" id="6319"/>
    <lineage>
        <taxon>Eukaryota</taxon>
        <taxon>Metazoa</taxon>
        <taxon>Ecdysozoa</taxon>
        <taxon>Nematoda</taxon>
        <taxon>Chromadorea</taxon>
        <taxon>Rhabditida</taxon>
        <taxon>Rhabditina</taxon>
        <taxon>Rhabditomorpha</taxon>
        <taxon>Strongyloidea</taxon>
        <taxon>Trichostrongylidae</taxon>
        <taxon>Trichostrongylus</taxon>
    </lineage>
</organism>
<dbReference type="AlphaFoldDB" id="A0AAN8J2P5"/>
<proteinExistence type="predicted"/>
<gene>
    <name evidence="2" type="ORF">GCK32_016104</name>
</gene>
<dbReference type="Proteomes" id="UP001331761">
    <property type="component" value="Unassembled WGS sequence"/>
</dbReference>
<dbReference type="Pfam" id="PF22979">
    <property type="entry name" value="HTH_69"/>
    <property type="match status" value="1"/>
</dbReference>
<reference evidence="2 3" key="1">
    <citation type="submission" date="2019-10" db="EMBL/GenBank/DDBJ databases">
        <title>Assembly and Annotation for the nematode Trichostrongylus colubriformis.</title>
        <authorList>
            <person name="Martin J."/>
        </authorList>
    </citation>
    <scope>NUCLEOTIDE SEQUENCE [LARGE SCALE GENOMIC DNA]</scope>
    <source>
        <strain evidence="2">G859</strain>
        <tissue evidence="2">Whole worm</tissue>
    </source>
</reference>
<evidence type="ECO:0000259" key="1">
    <source>
        <dbReference type="Pfam" id="PF22979"/>
    </source>
</evidence>
<dbReference type="PANTHER" id="PTHR47705:SF1">
    <property type="entry name" value="PNP_UDP_1 DOMAIN-CONTAINING PROTEIN"/>
    <property type="match status" value="1"/>
</dbReference>
<feature type="non-terminal residue" evidence="2">
    <location>
        <position position="193"/>
    </location>
</feature>
<dbReference type="InterPro" id="IPR055121">
    <property type="entry name" value="HTH_69"/>
</dbReference>
<dbReference type="PANTHER" id="PTHR47705">
    <property type="entry name" value="AGAP000321-PA"/>
    <property type="match status" value="1"/>
</dbReference>
<keyword evidence="3" id="KW-1185">Reference proteome</keyword>
<accession>A0AAN8J2P5</accession>
<evidence type="ECO:0000313" key="2">
    <source>
        <dbReference type="EMBL" id="KAK5981274.1"/>
    </source>
</evidence>
<protein>
    <recommendedName>
        <fullName evidence="1">Winged helix-turn-helix domain-containing protein</fullName>
    </recommendedName>
</protein>
<evidence type="ECO:0000313" key="3">
    <source>
        <dbReference type="Proteomes" id="UP001331761"/>
    </source>
</evidence>